<comment type="caution">
    <text evidence="5">The sequence shown here is derived from an EMBL/GenBank/DDBJ whole genome shotgun (WGS) entry which is preliminary data.</text>
</comment>
<dbReference type="Gene3D" id="2.60.200.60">
    <property type="match status" value="1"/>
</dbReference>
<evidence type="ECO:0000259" key="4">
    <source>
        <dbReference type="Pfam" id="PF25023"/>
    </source>
</evidence>
<dbReference type="Gene3D" id="2.180.10.10">
    <property type="entry name" value="RHS repeat-associated core"/>
    <property type="match status" value="2"/>
</dbReference>
<dbReference type="RefSeq" id="WP_161591560.1">
    <property type="nucleotide sequence ID" value="NZ_RPBY01000011.1"/>
</dbReference>
<reference evidence="5" key="1">
    <citation type="submission" date="2018-11" db="EMBL/GenBank/DDBJ databases">
        <title>Genomics analysis of Putative Virulence Factors on Adhesion and Cytotoxicity for Cronobacter spp.</title>
        <authorList>
            <person name="Cui J."/>
        </authorList>
    </citation>
    <scope>NUCLEOTIDE SEQUENCE</scope>
    <source>
        <strain evidence="5">SD69</strain>
    </source>
</reference>
<sequence>MSEPLAARYQDPLIHSSLLADVVSGVVEGAICLAALTAGMAMMTTGLGTFAGVVLIAAVFTSGVAEDAGDLVGQGVDAVLDFFGWRGPPDAIITSGSHNVHIMDLPAARAAGTVDHDYLNTPIPAESFADKAKAFAINTAVTILEVAQFTLHPLDNLAAGANAIASSGWQGVKNFAGSVWDNLTQPVVAGASPFAKEAPLDTVECTKGHTVTGGNFLAEGSKKVLINGQPACRDGDRSTCEAKIKVKENTRVRIGGESIVVRDIRSGKNFWARLIGNAIGSLGPGIVRNLSAGLLKTLFSRQILKVFCCQLATDLAMGLTTLGLIQAGKVGSEARHTQHPVDIASGAKILAGGEDRDFTLEDRIPLIWQRIYNSRNLATGMLGTGWLLPFETRFFRLEDNTFIWRDMSGRDLGFGELNPGDVVDYLEDGITLYYTVTGTLMLQMASGEYHVYEPDPTNPGEWRLFRIYDRHENCQYYSWDEHGRLVRISSDNEALDVELAYETTHGRLASVHQVCAGERRLLVTYGYNEHGQLTDVTDADGIVTRRFGWDRASDMLGWHSYSTNLSVHYQWQPAADAPNWRVCSYQVLDDQDNVLERWRIDADEAKRCATVSCDAGFSTRHCWDFLYRITEFTDRNGGVWRYEWADYAELLKAATTPDGSRWEYGYDEHGNLTEVRDPLGNSTFTTWHPVFAFPLKEVLPDGGTWQYEYNARGDVVSLTDPKGGVTRFEWNEQGDLVKQTDALENTHRFWWNERGQLVRDEDCSGNQSHRLYDAAGRPLSAGDAEGNTDRWTLTAAGRLRTWRRADGRETHYEYDSAGLLCGQDDDGLRERKVTRNARGQVVSAADPAGHLTHLRYDRFGRLTTLINPNRESWRFEYDATGRLTGQRDYAGRLTEYRHDALGQVTEVIRHPLPGSGEAPLVTAFEYDVLGRLTARETADHRTEYRHDTLSLEIRRATRAEWRNALLEEREPAWDAVLIFTRNAAGELVSEENHGGTFEYEYDALGNLSSTRFPDGRELAALRYGTGHLLEMQLRHGGATHTLAAYGRDRLHREISRSQGVLSQETHYDTAGRITQRTVLDARRELVFERRYRWDRTDQIVQQIHTDATPATPGEKYSQYLWGYDAAGQVTKAVEPQKEERFFWDPAGNRTEEHRNPVWHNLLLRLDGLKLDYDGFGRLTRRQDKNGVVQHFTYDDEQRVKEIRFEGNSEFRRVEYRYDPLGRRTHKVLWRYNDPQPETIRFDWQGLQLAGEQSDREPDHYVQYVYTEGSYEPLARVDSVFDDCEIYWYHTELNGLPERVTDADGQTVWRGQFSTWGKTERELSVPQWQVPQNLRFQGQYLDRESGLHYNLFRYYDPVAGRYTQMDPIGLAGGINTYSYVGDPLTSVDPWGLDVKKCMGVNASGHHVPSVRKSKGRPFEVSRSDKTRPTLFPKGKNPEHDHWRLHDAERDVIGPRQGDFPGSDKELFDAYRVAYSKLDDIKVDVKSPNGTYTLGKDVTPVKAVDLIEAWLKEQELL</sequence>
<dbReference type="Proteomes" id="UP000778262">
    <property type="component" value="Unassembled WGS sequence"/>
</dbReference>
<dbReference type="NCBIfam" id="TIGR03696">
    <property type="entry name" value="Rhs_assc_core"/>
    <property type="match status" value="1"/>
</dbReference>
<dbReference type="PANTHER" id="PTHR32305:SF15">
    <property type="entry name" value="PROTEIN RHSA-RELATED"/>
    <property type="match status" value="1"/>
</dbReference>
<keyword evidence="1" id="KW-0677">Repeat</keyword>
<evidence type="ECO:0000313" key="5">
    <source>
        <dbReference type="EMBL" id="NCH89834.1"/>
    </source>
</evidence>
<gene>
    <name evidence="5" type="ORF">EHJ13_20685</name>
</gene>
<dbReference type="InterPro" id="IPR022385">
    <property type="entry name" value="Rhs_assc_core"/>
</dbReference>
<dbReference type="EMBL" id="RPBY01000011">
    <property type="protein sequence ID" value="NCH89834.1"/>
    <property type="molecule type" value="Genomic_DNA"/>
</dbReference>
<dbReference type="Pfam" id="PF05593">
    <property type="entry name" value="RHS_repeat"/>
    <property type="match status" value="2"/>
</dbReference>
<feature type="compositionally biased region" description="Basic and acidic residues" evidence="2">
    <location>
        <begin position="1415"/>
        <end position="1426"/>
    </location>
</feature>
<evidence type="ECO:0000313" key="6">
    <source>
        <dbReference type="Proteomes" id="UP000778262"/>
    </source>
</evidence>
<dbReference type="InterPro" id="IPR050708">
    <property type="entry name" value="T6SS_VgrG/RHS"/>
</dbReference>
<evidence type="ECO:0000256" key="2">
    <source>
        <dbReference type="SAM" id="MobiDB-lite"/>
    </source>
</evidence>
<dbReference type="PANTHER" id="PTHR32305">
    <property type="match status" value="1"/>
</dbReference>
<feature type="domain" description="DUF6531" evidence="3">
    <location>
        <begin position="339"/>
        <end position="414"/>
    </location>
</feature>
<dbReference type="InterPro" id="IPR006530">
    <property type="entry name" value="YD"/>
</dbReference>
<dbReference type="InterPro" id="IPR045351">
    <property type="entry name" value="DUF6531"/>
</dbReference>
<dbReference type="InterPro" id="IPR008727">
    <property type="entry name" value="PAAR_motif"/>
</dbReference>
<proteinExistence type="predicted"/>
<protein>
    <submittedName>
        <fullName evidence="5">RHS repeat protein</fullName>
    </submittedName>
</protein>
<organism evidence="5 6">
    <name type="scientific">Cronobacter dublinensis</name>
    <dbReference type="NCBI Taxonomy" id="413497"/>
    <lineage>
        <taxon>Bacteria</taxon>
        <taxon>Pseudomonadati</taxon>
        <taxon>Pseudomonadota</taxon>
        <taxon>Gammaproteobacteria</taxon>
        <taxon>Enterobacterales</taxon>
        <taxon>Enterobacteriaceae</taxon>
        <taxon>Cronobacter</taxon>
    </lineage>
</organism>
<dbReference type="NCBIfam" id="TIGR01643">
    <property type="entry name" value="YD_repeat_2x"/>
    <property type="match status" value="8"/>
</dbReference>
<dbReference type="Pfam" id="PF20148">
    <property type="entry name" value="DUF6531"/>
    <property type="match status" value="1"/>
</dbReference>
<evidence type="ECO:0000256" key="1">
    <source>
        <dbReference type="ARBA" id="ARBA00022737"/>
    </source>
</evidence>
<name>A0A9Q4T5Y4_9ENTR</name>
<dbReference type="Pfam" id="PF05488">
    <property type="entry name" value="PAAR_motif"/>
    <property type="match status" value="1"/>
</dbReference>
<dbReference type="PRINTS" id="PR00394">
    <property type="entry name" value="RHSPROTEIN"/>
</dbReference>
<accession>A0A9Q4T5Y4</accession>
<evidence type="ECO:0000259" key="3">
    <source>
        <dbReference type="Pfam" id="PF20148"/>
    </source>
</evidence>
<feature type="domain" description="Teneurin-like YD-shell" evidence="4">
    <location>
        <begin position="757"/>
        <end position="1365"/>
    </location>
</feature>
<dbReference type="Pfam" id="PF25023">
    <property type="entry name" value="TEN_YD-shell"/>
    <property type="match status" value="1"/>
</dbReference>
<dbReference type="InterPro" id="IPR031325">
    <property type="entry name" value="RHS_repeat"/>
</dbReference>
<feature type="region of interest" description="Disordered" evidence="2">
    <location>
        <begin position="1404"/>
        <end position="1438"/>
    </location>
</feature>
<dbReference type="InterPro" id="IPR056823">
    <property type="entry name" value="TEN-like_YD-shell"/>
</dbReference>